<dbReference type="InterPro" id="IPR000600">
    <property type="entry name" value="ROK"/>
</dbReference>
<dbReference type="InterPro" id="IPR036388">
    <property type="entry name" value="WH-like_DNA-bd_sf"/>
</dbReference>
<comment type="caution">
    <text evidence="2">The sequence shown here is derived from an EMBL/GenBank/DDBJ whole genome shotgun (WGS) entry which is preliminary data.</text>
</comment>
<evidence type="ECO:0000256" key="1">
    <source>
        <dbReference type="ARBA" id="ARBA00006479"/>
    </source>
</evidence>
<comment type="similarity">
    <text evidence="1">Belongs to the ROK (NagC/XylR) family.</text>
</comment>
<dbReference type="Gene3D" id="1.10.10.10">
    <property type="entry name" value="Winged helix-like DNA-binding domain superfamily/Winged helix DNA-binding domain"/>
    <property type="match status" value="1"/>
</dbReference>
<name>A0A9D1GV69_9ACTN</name>
<feature type="non-terminal residue" evidence="2">
    <location>
        <position position="1"/>
    </location>
</feature>
<dbReference type="InterPro" id="IPR043129">
    <property type="entry name" value="ATPase_NBD"/>
</dbReference>
<dbReference type="InterPro" id="IPR036390">
    <property type="entry name" value="WH_DNA-bd_sf"/>
</dbReference>
<gene>
    <name evidence="2" type="ORF">IAA98_02195</name>
</gene>
<accession>A0A9D1GV69</accession>
<dbReference type="AlphaFoldDB" id="A0A9D1GV69"/>
<dbReference type="Gene3D" id="3.30.420.40">
    <property type="match status" value="2"/>
</dbReference>
<evidence type="ECO:0000313" key="2">
    <source>
        <dbReference type="EMBL" id="HIT74378.1"/>
    </source>
</evidence>
<organism evidence="2 3">
    <name type="scientific">Candidatus Avipropionibacterium avicola</name>
    <dbReference type="NCBI Taxonomy" id="2840701"/>
    <lineage>
        <taxon>Bacteria</taxon>
        <taxon>Bacillati</taxon>
        <taxon>Actinomycetota</taxon>
        <taxon>Actinomycetes</taxon>
        <taxon>Propionibacteriales</taxon>
        <taxon>Propionibacteriaceae</taxon>
        <taxon>Propionibacteriaceae incertae sedis</taxon>
        <taxon>Candidatus Avipropionibacterium</taxon>
    </lineage>
</organism>
<proteinExistence type="inferred from homology"/>
<dbReference type="PANTHER" id="PTHR18964:SF149">
    <property type="entry name" value="BIFUNCTIONAL UDP-N-ACETYLGLUCOSAMINE 2-EPIMERASE_N-ACETYLMANNOSAMINE KINASE"/>
    <property type="match status" value="1"/>
</dbReference>
<dbReference type="SUPFAM" id="SSF53067">
    <property type="entry name" value="Actin-like ATPase domain"/>
    <property type="match status" value="1"/>
</dbReference>
<dbReference type="SUPFAM" id="SSF46785">
    <property type="entry name" value="Winged helix' DNA-binding domain"/>
    <property type="match status" value="1"/>
</dbReference>
<dbReference type="Proteomes" id="UP000886842">
    <property type="component" value="Unassembled WGS sequence"/>
</dbReference>
<protein>
    <submittedName>
        <fullName evidence="2">ROK family transcriptional regulator</fullName>
    </submittedName>
</protein>
<evidence type="ECO:0000313" key="3">
    <source>
        <dbReference type="Proteomes" id="UP000886842"/>
    </source>
</evidence>
<reference evidence="2" key="1">
    <citation type="submission" date="2020-10" db="EMBL/GenBank/DDBJ databases">
        <authorList>
            <person name="Gilroy R."/>
        </authorList>
    </citation>
    <scope>NUCLEOTIDE SEQUENCE</scope>
    <source>
        <strain evidence="2">ChiGjej1B1-24693</strain>
    </source>
</reference>
<dbReference type="Pfam" id="PF00480">
    <property type="entry name" value="ROK"/>
    <property type="match status" value="1"/>
</dbReference>
<sequence>LRALRLESAVTALLNRGPLSRTELAQLTGYSPSSMTSTIRELMTTGQVREVGPAASTGGRRRTLLQFDRTTVLVTLVSIEAPYVTVTQVDLEGQTQVQIRRRLDPSEPLQSITEALTALHTAAVSSSQCIIVSLPGVVSAEGDVSLAPSLGAAAGSHLDDVLAEATGLPVLVENDVNLLALGEHASGSARGAADYVLVFVGEGIGGGLVLDGRIRRGANQSAGELGFLPWAGLAQTAGSTVGPLESAWSVPALETRAAELGLDPGDRGVVAALSEAALSEAAPPEAAPSEAGASPAQALLDRAVEAWAYAAVATSCVVDPSLVVFAGAATDLDQARRDHLAATVTDQSPSPVDVRFAELGDSAIVHGAIAHLVAHPQLIITAPPGASQ</sequence>
<dbReference type="PANTHER" id="PTHR18964">
    <property type="entry name" value="ROK (REPRESSOR, ORF, KINASE) FAMILY"/>
    <property type="match status" value="1"/>
</dbReference>
<dbReference type="EMBL" id="DVLP01000064">
    <property type="protein sequence ID" value="HIT74378.1"/>
    <property type="molecule type" value="Genomic_DNA"/>
</dbReference>
<reference evidence="2" key="2">
    <citation type="journal article" date="2021" name="PeerJ">
        <title>Extensive microbial diversity within the chicken gut microbiome revealed by metagenomics and culture.</title>
        <authorList>
            <person name="Gilroy R."/>
            <person name="Ravi A."/>
            <person name="Getino M."/>
            <person name="Pursley I."/>
            <person name="Horton D.L."/>
            <person name="Alikhan N.F."/>
            <person name="Baker D."/>
            <person name="Gharbi K."/>
            <person name="Hall N."/>
            <person name="Watson M."/>
            <person name="Adriaenssens E.M."/>
            <person name="Foster-Nyarko E."/>
            <person name="Jarju S."/>
            <person name="Secka A."/>
            <person name="Antonio M."/>
            <person name="Oren A."/>
            <person name="Chaudhuri R.R."/>
            <person name="La Ragione R."/>
            <person name="Hildebrand F."/>
            <person name="Pallen M.J."/>
        </authorList>
    </citation>
    <scope>NUCLEOTIDE SEQUENCE</scope>
    <source>
        <strain evidence="2">ChiGjej1B1-24693</strain>
    </source>
</reference>